<evidence type="ECO:0000256" key="1">
    <source>
        <dbReference type="ARBA" id="ARBA00004196"/>
    </source>
</evidence>
<sequence>MQARVTNRALLILCCLLISLTSGCKQEPTAASSTIQQHGAGGSVQKKGRTFAIVYSTADVFHKVVTSRAEAVASKLGAQLVIKAPDEANLEQQIRMMENLIKQRVDGIAVSPVNADALAPYINKAVDAGIQVICFDNDAPQSKRAAFIGVNNYEAGRMLASYIDRALDGKGMIIAETGTISYSSIQQRVAGFRDYLARLPEMQLLELRTDGDSLDKAIANVEKMIDAHPHFEAYAALDSLAGSAAILVWKAKGLSQLSVTTSGSPELLDGVMNKQITALMSLQEDAWGDRIIQLLNDACDGKAVQEWNQLEPTFVTQQSLKSIK</sequence>
<name>A0ABW3UEA6_9BACL</name>
<dbReference type="Proteomes" id="UP001597180">
    <property type="component" value="Unassembled WGS sequence"/>
</dbReference>
<accession>A0ABW3UEA6</accession>
<gene>
    <name evidence="6" type="ORF">ACFQ4B_00755</name>
</gene>
<evidence type="ECO:0000259" key="5">
    <source>
        <dbReference type="Pfam" id="PF13407"/>
    </source>
</evidence>
<dbReference type="PANTHER" id="PTHR46847">
    <property type="entry name" value="D-ALLOSE-BINDING PERIPLASMIC PROTEIN-RELATED"/>
    <property type="match status" value="1"/>
</dbReference>
<evidence type="ECO:0000313" key="7">
    <source>
        <dbReference type="Proteomes" id="UP001597180"/>
    </source>
</evidence>
<keyword evidence="7" id="KW-1185">Reference proteome</keyword>
<dbReference type="RefSeq" id="WP_345586750.1">
    <property type="nucleotide sequence ID" value="NZ_BAABJG010000005.1"/>
</dbReference>
<evidence type="ECO:0000256" key="2">
    <source>
        <dbReference type="ARBA" id="ARBA00007639"/>
    </source>
</evidence>
<reference evidence="7" key="1">
    <citation type="journal article" date="2019" name="Int. J. Syst. Evol. Microbiol.">
        <title>The Global Catalogue of Microorganisms (GCM) 10K type strain sequencing project: providing services to taxonomists for standard genome sequencing and annotation.</title>
        <authorList>
            <consortium name="The Broad Institute Genomics Platform"/>
            <consortium name="The Broad Institute Genome Sequencing Center for Infectious Disease"/>
            <person name="Wu L."/>
            <person name="Ma J."/>
        </authorList>
    </citation>
    <scope>NUCLEOTIDE SEQUENCE [LARGE SCALE GENOMIC DNA]</scope>
    <source>
        <strain evidence="7">CCUG 53270</strain>
    </source>
</reference>
<evidence type="ECO:0000256" key="4">
    <source>
        <dbReference type="SAM" id="SignalP"/>
    </source>
</evidence>
<dbReference type="SUPFAM" id="SSF53822">
    <property type="entry name" value="Periplasmic binding protein-like I"/>
    <property type="match status" value="1"/>
</dbReference>
<proteinExistence type="inferred from homology"/>
<dbReference type="Gene3D" id="3.40.50.2300">
    <property type="match status" value="2"/>
</dbReference>
<evidence type="ECO:0000256" key="3">
    <source>
        <dbReference type="ARBA" id="ARBA00022729"/>
    </source>
</evidence>
<dbReference type="PROSITE" id="PS51257">
    <property type="entry name" value="PROKAR_LIPOPROTEIN"/>
    <property type="match status" value="1"/>
</dbReference>
<organism evidence="6 7">
    <name type="scientific">Paenibacillus vulneris</name>
    <dbReference type="NCBI Taxonomy" id="1133364"/>
    <lineage>
        <taxon>Bacteria</taxon>
        <taxon>Bacillati</taxon>
        <taxon>Bacillota</taxon>
        <taxon>Bacilli</taxon>
        <taxon>Bacillales</taxon>
        <taxon>Paenibacillaceae</taxon>
        <taxon>Paenibacillus</taxon>
    </lineage>
</organism>
<dbReference type="InterPro" id="IPR028082">
    <property type="entry name" value="Peripla_BP_I"/>
</dbReference>
<comment type="subcellular location">
    <subcellularLocation>
        <location evidence="1">Cell envelope</location>
    </subcellularLocation>
</comment>
<comment type="caution">
    <text evidence="6">The sequence shown here is derived from an EMBL/GenBank/DDBJ whole genome shotgun (WGS) entry which is preliminary data.</text>
</comment>
<protein>
    <submittedName>
        <fullName evidence="6">Sugar ABC transporter substrate-binding protein</fullName>
    </submittedName>
</protein>
<comment type="similarity">
    <text evidence="2">Belongs to the bacterial solute-binding protein 2 family.</text>
</comment>
<feature type="domain" description="Periplasmic binding protein" evidence="5">
    <location>
        <begin position="53"/>
        <end position="302"/>
    </location>
</feature>
<dbReference type="InterPro" id="IPR025997">
    <property type="entry name" value="SBP_2_dom"/>
</dbReference>
<feature type="chain" id="PRO_5047501986" evidence="4">
    <location>
        <begin position="25"/>
        <end position="324"/>
    </location>
</feature>
<feature type="signal peptide" evidence="4">
    <location>
        <begin position="1"/>
        <end position="24"/>
    </location>
</feature>
<dbReference type="PANTHER" id="PTHR46847:SF1">
    <property type="entry name" value="D-ALLOSE-BINDING PERIPLASMIC PROTEIN-RELATED"/>
    <property type="match status" value="1"/>
</dbReference>
<keyword evidence="3 4" id="KW-0732">Signal</keyword>
<dbReference type="EMBL" id="JBHTLU010000004">
    <property type="protein sequence ID" value="MFD1218634.1"/>
    <property type="molecule type" value="Genomic_DNA"/>
</dbReference>
<evidence type="ECO:0000313" key="6">
    <source>
        <dbReference type="EMBL" id="MFD1218634.1"/>
    </source>
</evidence>
<dbReference type="Pfam" id="PF13407">
    <property type="entry name" value="Peripla_BP_4"/>
    <property type="match status" value="1"/>
</dbReference>